<accession>A0A383DQA6</accession>
<feature type="region of interest" description="Disordered" evidence="1">
    <location>
        <begin position="1"/>
        <end position="234"/>
    </location>
</feature>
<organism evidence="2">
    <name type="scientific">marine metagenome</name>
    <dbReference type="NCBI Taxonomy" id="408172"/>
    <lineage>
        <taxon>unclassified sequences</taxon>
        <taxon>metagenomes</taxon>
        <taxon>ecological metagenomes</taxon>
    </lineage>
</organism>
<gene>
    <name evidence="2" type="ORF">METZ01_LOCUS499297</name>
</gene>
<evidence type="ECO:0000256" key="1">
    <source>
        <dbReference type="SAM" id="MobiDB-lite"/>
    </source>
</evidence>
<feature type="non-terminal residue" evidence="2">
    <location>
        <position position="234"/>
    </location>
</feature>
<feature type="non-terminal residue" evidence="2">
    <location>
        <position position="1"/>
    </location>
</feature>
<reference evidence="2" key="1">
    <citation type="submission" date="2018-05" db="EMBL/GenBank/DDBJ databases">
        <authorList>
            <person name="Lanie J.A."/>
            <person name="Ng W.-L."/>
            <person name="Kazmierczak K.M."/>
            <person name="Andrzejewski T.M."/>
            <person name="Davidsen T.M."/>
            <person name="Wayne K.J."/>
            <person name="Tettelin H."/>
            <person name="Glass J.I."/>
            <person name="Rusch D."/>
            <person name="Podicherti R."/>
            <person name="Tsui H.-C.T."/>
            <person name="Winkler M.E."/>
        </authorList>
    </citation>
    <scope>NUCLEOTIDE SEQUENCE</scope>
</reference>
<evidence type="ECO:0000313" key="2">
    <source>
        <dbReference type="EMBL" id="SVE46443.1"/>
    </source>
</evidence>
<feature type="compositionally biased region" description="Low complexity" evidence="1">
    <location>
        <begin position="204"/>
        <end position="213"/>
    </location>
</feature>
<proteinExistence type="predicted"/>
<protein>
    <submittedName>
        <fullName evidence="2">Uncharacterized protein</fullName>
    </submittedName>
</protein>
<sequence length="234" mass="24044">RRLPAGPARAPRRPGARRLPGRRLGCRHAASGHPMGARPGPVAGLPGRPAIPGVRGPGRRLPGARRHPVDPAGHPDGPAGRTAGGPPGVRASVRELPAPLPRGNDPGTSDAPIGDLLRSGRRLGGKPAVHGPGGPNRGDVGQHRPGGFARRGDRRRTGVGTGGGHHAPGGEPAQRKTVRRVPGPAGPSRPTGHLRDPSAHRRCPGPAGRPVVRGSRRSGHQRSGALRRVRHHAG</sequence>
<feature type="compositionally biased region" description="Basic residues" evidence="1">
    <location>
        <begin position="10"/>
        <end position="26"/>
    </location>
</feature>
<dbReference type="EMBL" id="UINC01219119">
    <property type="protein sequence ID" value="SVE46443.1"/>
    <property type="molecule type" value="Genomic_DNA"/>
</dbReference>
<name>A0A383DQA6_9ZZZZ</name>
<dbReference type="AlphaFoldDB" id="A0A383DQA6"/>
<feature type="compositionally biased region" description="Basic residues" evidence="1">
    <location>
        <begin position="214"/>
        <end position="234"/>
    </location>
</feature>